<accession>A0A542EBE1</accession>
<dbReference type="Gene3D" id="3.40.50.1820">
    <property type="entry name" value="alpha/beta hydrolase"/>
    <property type="match status" value="1"/>
</dbReference>
<dbReference type="RefSeq" id="WP_141859540.1">
    <property type="nucleotide sequence ID" value="NZ_BAAAKA010000007.1"/>
</dbReference>
<dbReference type="OrthoDB" id="9785847at2"/>
<dbReference type="InterPro" id="IPR029058">
    <property type="entry name" value="AB_hydrolase_fold"/>
</dbReference>
<dbReference type="SUPFAM" id="SSF53474">
    <property type="entry name" value="alpha/beta-Hydrolases"/>
    <property type="match status" value="1"/>
</dbReference>
<dbReference type="EMBL" id="VFMM01000002">
    <property type="protein sequence ID" value="TQJ12624.1"/>
    <property type="molecule type" value="Genomic_DNA"/>
</dbReference>
<evidence type="ECO:0000313" key="2">
    <source>
        <dbReference type="EMBL" id="TQJ12624.1"/>
    </source>
</evidence>
<dbReference type="Proteomes" id="UP000316298">
    <property type="component" value="Unassembled WGS sequence"/>
</dbReference>
<gene>
    <name evidence="2" type="ORF">FB475_5572</name>
</gene>
<keyword evidence="3" id="KW-1185">Reference proteome</keyword>
<sequence length="302" mass="32638">MQKLVSTGLQTIGAVSPRLGGRLAFNLWRRPLARGRVRADEQMVHAAAKVEIIHDAVGPGSAAGGRARTPAGVGVRTYSWGDGRRPVLLVHGWRSRASRYAGFITRLLELGYSPVSYDAPAHGDSDGEVTSILGHQRIIQALEERHGPFEGVIAHSLGVPFALYAVREGVAAKRMVMISGVADFGYLADTFCAELGLGPKLNRALRRSIERGYFDGDPDVWTRFSVSTGKTELLVIHNDEDDVVDPAQAQVLLRKYGEHAHFLPTTGLGHRKILSDPAVIAEAVAFLQDADSDVPEGFDLSA</sequence>
<comment type="caution">
    <text evidence="2">The sequence shown here is derived from an EMBL/GenBank/DDBJ whole genome shotgun (WGS) entry which is preliminary data.</text>
</comment>
<evidence type="ECO:0000259" key="1">
    <source>
        <dbReference type="Pfam" id="PF12697"/>
    </source>
</evidence>
<name>A0A542EBE1_9ACTN</name>
<organism evidence="2 3">
    <name type="scientific">Kribbella jejuensis</name>
    <dbReference type="NCBI Taxonomy" id="236068"/>
    <lineage>
        <taxon>Bacteria</taxon>
        <taxon>Bacillati</taxon>
        <taxon>Actinomycetota</taxon>
        <taxon>Actinomycetes</taxon>
        <taxon>Propionibacteriales</taxon>
        <taxon>Kribbellaceae</taxon>
        <taxon>Kribbella</taxon>
    </lineage>
</organism>
<dbReference type="GO" id="GO:0003824">
    <property type="term" value="F:catalytic activity"/>
    <property type="evidence" value="ECO:0007669"/>
    <property type="project" value="UniProtKB-ARBA"/>
</dbReference>
<feature type="domain" description="AB hydrolase-1" evidence="1">
    <location>
        <begin position="87"/>
        <end position="254"/>
    </location>
</feature>
<reference evidence="2 3" key="1">
    <citation type="submission" date="2019-06" db="EMBL/GenBank/DDBJ databases">
        <title>Sequencing the genomes of 1000 actinobacteria strains.</title>
        <authorList>
            <person name="Klenk H.-P."/>
        </authorList>
    </citation>
    <scope>NUCLEOTIDE SEQUENCE [LARGE SCALE GENOMIC DNA]</scope>
    <source>
        <strain evidence="2 3">DSM 17305</strain>
    </source>
</reference>
<proteinExistence type="predicted"/>
<protein>
    <submittedName>
        <fullName evidence="2">Pimeloyl-ACP methyl ester carboxylesterase</fullName>
    </submittedName>
</protein>
<dbReference type="InterPro" id="IPR000073">
    <property type="entry name" value="AB_hydrolase_1"/>
</dbReference>
<evidence type="ECO:0000313" key="3">
    <source>
        <dbReference type="Proteomes" id="UP000316298"/>
    </source>
</evidence>
<dbReference type="AlphaFoldDB" id="A0A542EBE1"/>
<dbReference type="Pfam" id="PF12697">
    <property type="entry name" value="Abhydrolase_6"/>
    <property type="match status" value="1"/>
</dbReference>